<dbReference type="CDD" id="cd17319">
    <property type="entry name" value="MFS_ExuT_GudP_like"/>
    <property type="match status" value="1"/>
</dbReference>
<sequence length="463" mass="50240">MPAQPPSARRIPHRRSSPAMNKDAARRAMPRTETYMQSAVVGVVRSASRFRWTVCALLFFATVINYMDRQILGLLAPVLQHEIGWTQVQYGRIVIAFSAFYAIGLLGFGRIVDWLGTRISYAAAMLVWSIAAMLHAAVGSVTGFAMVRALLGIGEGGNFPSAIKTTAEWFPRRERALATGIFNSGANIGAVFAPAIIPPIAVLYGWRAAFIIIGAIGIVWLAVWLVVYRPADRSDQEEADDTGDDADALDARNANAPAPGWGQLIRKRETWAFLIGKFLTDPVWWFYLFWLPKWLNESRGMDMQHIGLPLVVIYAITTVGSIGGGWISSTLLRKGWTVNAARKTAMLICACCVLPIAFVSQVDNLWVAVGIVGLAAAAHQGWSANLFTTASDLFPRRALGAVVGIGGMAGSVGGVLFSEVIGQVLQRTGHYWVLFAIGALAYLIALVVMHLLTPRMTPAKLDA</sequence>
<dbReference type="PANTHER" id="PTHR11662:SF285">
    <property type="entry name" value="HEXURONATE TRANSPORTER"/>
    <property type="match status" value="1"/>
</dbReference>
<feature type="transmembrane region" description="Helical" evidence="6">
    <location>
        <begin position="88"/>
        <end position="109"/>
    </location>
</feature>
<feature type="transmembrane region" description="Helical" evidence="6">
    <location>
        <begin position="121"/>
        <end position="147"/>
    </location>
</feature>
<accession>A0ABN0FDA8</accession>
<reference evidence="8 9" key="1">
    <citation type="journal article" date="2012" name="J. Bacteriol.">
        <title>Draft Genome Sequence of the Soil Bacterium Burkholderia terrae Strain BS001, Which Interacts with Fungal Surface Structures.</title>
        <authorList>
            <person name="Nazir R."/>
            <person name="Hansen M.A."/>
            <person name="Sorensen S."/>
            <person name="van Elsas J.D."/>
        </authorList>
    </citation>
    <scope>NUCLEOTIDE SEQUENCE [LARGE SCALE GENOMIC DNA]</scope>
    <source>
        <strain evidence="8 9">BS001</strain>
    </source>
</reference>
<feature type="transmembrane region" description="Helical" evidence="6">
    <location>
        <begin position="176"/>
        <end position="197"/>
    </location>
</feature>
<evidence type="ECO:0000256" key="5">
    <source>
        <dbReference type="SAM" id="MobiDB-lite"/>
    </source>
</evidence>
<evidence type="ECO:0000259" key="7">
    <source>
        <dbReference type="PROSITE" id="PS50850"/>
    </source>
</evidence>
<keyword evidence="9" id="KW-1185">Reference proteome</keyword>
<keyword evidence="4 6" id="KW-0472">Membrane</keyword>
<dbReference type="InterPro" id="IPR036259">
    <property type="entry name" value="MFS_trans_sf"/>
</dbReference>
<dbReference type="Gene3D" id="1.20.1250.20">
    <property type="entry name" value="MFS general substrate transporter like domains"/>
    <property type="match status" value="2"/>
</dbReference>
<evidence type="ECO:0000256" key="6">
    <source>
        <dbReference type="SAM" id="Phobius"/>
    </source>
</evidence>
<keyword evidence="3 6" id="KW-1133">Transmembrane helix</keyword>
<feature type="transmembrane region" description="Helical" evidence="6">
    <location>
        <begin position="344"/>
        <end position="360"/>
    </location>
</feature>
<feature type="transmembrane region" description="Helical" evidence="6">
    <location>
        <begin position="271"/>
        <end position="291"/>
    </location>
</feature>
<feature type="transmembrane region" description="Helical" evidence="6">
    <location>
        <begin position="203"/>
        <end position="227"/>
    </location>
</feature>
<evidence type="ECO:0000313" key="9">
    <source>
        <dbReference type="Proteomes" id="UP000004980"/>
    </source>
</evidence>
<evidence type="ECO:0000256" key="4">
    <source>
        <dbReference type="ARBA" id="ARBA00023136"/>
    </source>
</evidence>
<dbReference type="InterPro" id="IPR011701">
    <property type="entry name" value="MFS"/>
</dbReference>
<proteinExistence type="predicted"/>
<dbReference type="Pfam" id="PF07690">
    <property type="entry name" value="MFS_1"/>
    <property type="match status" value="1"/>
</dbReference>
<evidence type="ECO:0000256" key="1">
    <source>
        <dbReference type="ARBA" id="ARBA00004141"/>
    </source>
</evidence>
<dbReference type="PANTHER" id="PTHR11662">
    <property type="entry name" value="SOLUTE CARRIER FAMILY 17"/>
    <property type="match status" value="1"/>
</dbReference>
<dbReference type="Proteomes" id="UP000004980">
    <property type="component" value="Unassembled WGS sequence"/>
</dbReference>
<dbReference type="InterPro" id="IPR020846">
    <property type="entry name" value="MFS_dom"/>
</dbReference>
<organism evidence="8 9">
    <name type="scientific">Paraburkholderia hospita</name>
    <dbReference type="NCBI Taxonomy" id="169430"/>
    <lineage>
        <taxon>Bacteria</taxon>
        <taxon>Pseudomonadati</taxon>
        <taxon>Pseudomonadota</taxon>
        <taxon>Betaproteobacteria</taxon>
        <taxon>Burkholderiales</taxon>
        <taxon>Burkholderiaceae</taxon>
        <taxon>Paraburkholderia</taxon>
    </lineage>
</organism>
<dbReference type="EMBL" id="AKAU01000188">
    <property type="protein sequence ID" value="EIM96640.1"/>
    <property type="molecule type" value="Genomic_DNA"/>
</dbReference>
<dbReference type="SUPFAM" id="SSF103473">
    <property type="entry name" value="MFS general substrate transporter"/>
    <property type="match status" value="1"/>
</dbReference>
<feature type="region of interest" description="Disordered" evidence="5">
    <location>
        <begin position="1"/>
        <end position="24"/>
    </location>
</feature>
<keyword evidence="2 6" id="KW-0812">Transmembrane</keyword>
<feature type="transmembrane region" description="Helical" evidence="6">
    <location>
        <begin position="429"/>
        <end position="452"/>
    </location>
</feature>
<evidence type="ECO:0000256" key="2">
    <source>
        <dbReference type="ARBA" id="ARBA00022692"/>
    </source>
</evidence>
<comment type="subcellular location">
    <subcellularLocation>
        <location evidence="1">Membrane</location>
        <topology evidence="1">Multi-pass membrane protein</topology>
    </subcellularLocation>
</comment>
<feature type="transmembrane region" description="Helical" evidence="6">
    <location>
        <begin position="366"/>
        <end position="387"/>
    </location>
</feature>
<comment type="caution">
    <text evidence="8">The sequence shown here is derived from an EMBL/GenBank/DDBJ whole genome shotgun (WGS) entry which is preliminary data.</text>
</comment>
<name>A0ABN0FDA8_9BURK</name>
<feature type="transmembrane region" description="Helical" evidence="6">
    <location>
        <begin position="311"/>
        <end position="332"/>
    </location>
</feature>
<dbReference type="InterPro" id="IPR050382">
    <property type="entry name" value="MFS_Na/Anion_cotransporter"/>
</dbReference>
<evidence type="ECO:0000313" key="8">
    <source>
        <dbReference type="EMBL" id="EIM96640.1"/>
    </source>
</evidence>
<protein>
    <submittedName>
        <fullName evidence="8">Major facilitator transporter</fullName>
    </submittedName>
</protein>
<feature type="transmembrane region" description="Helical" evidence="6">
    <location>
        <begin position="399"/>
        <end position="417"/>
    </location>
</feature>
<gene>
    <name evidence="8" type="ORF">WQE_33301</name>
</gene>
<feature type="domain" description="Major facilitator superfamily (MFS) profile" evidence="7">
    <location>
        <begin position="54"/>
        <end position="457"/>
    </location>
</feature>
<evidence type="ECO:0000256" key="3">
    <source>
        <dbReference type="ARBA" id="ARBA00022989"/>
    </source>
</evidence>
<dbReference type="PROSITE" id="PS50850">
    <property type="entry name" value="MFS"/>
    <property type="match status" value="1"/>
</dbReference>